<keyword evidence="10" id="KW-0067">ATP-binding</keyword>
<evidence type="ECO:0000256" key="2">
    <source>
        <dbReference type="ARBA" id="ARBA00006495"/>
    </source>
</evidence>
<keyword evidence="7" id="KW-0479">Metal-binding</keyword>
<dbReference type="SUPFAM" id="SSF54211">
    <property type="entry name" value="Ribosomal protein S5 domain 2-like"/>
    <property type="match status" value="1"/>
</dbReference>
<dbReference type="GO" id="GO:0005524">
    <property type="term" value="F:ATP binding"/>
    <property type="evidence" value="ECO:0007669"/>
    <property type="project" value="UniProtKB-KW"/>
</dbReference>
<keyword evidence="5" id="KW-0444">Lipid biosynthesis</keyword>
<evidence type="ECO:0000256" key="15">
    <source>
        <dbReference type="ARBA" id="ARBA00023166"/>
    </source>
</evidence>
<keyword evidence="16" id="KW-0753">Steroid metabolism</keyword>
<evidence type="ECO:0000256" key="11">
    <source>
        <dbReference type="ARBA" id="ARBA00022842"/>
    </source>
</evidence>
<evidence type="ECO:0000256" key="12">
    <source>
        <dbReference type="ARBA" id="ARBA00022955"/>
    </source>
</evidence>
<gene>
    <name evidence="20" type="ORF">B296_00004738</name>
</gene>
<dbReference type="PANTHER" id="PTHR43290">
    <property type="entry name" value="MEVALONATE KINASE"/>
    <property type="match status" value="1"/>
</dbReference>
<dbReference type="InterPro" id="IPR013750">
    <property type="entry name" value="GHMP_kinase_C_dom"/>
</dbReference>
<evidence type="ECO:0000313" key="21">
    <source>
        <dbReference type="Proteomes" id="UP000287651"/>
    </source>
</evidence>
<evidence type="ECO:0000256" key="10">
    <source>
        <dbReference type="ARBA" id="ARBA00022840"/>
    </source>
</evidence>
<sequence>MAEVRARAPGKIILSGEHAVVHGSTAIAAAINLFTHVSFRLDPSLPPGNGDGSVGLELKDLGLAFSWSPSRLKEGLGDAATVPSTPVSCSPERIKLIAALVEEHDIPEAKIWLSSGISAFIHLYTSIHGYRSTPILFISCLIICLYLIPLFIKLQARKSGHLLGSSSWLGPRFICVILRGMIQFKLGELIHIESSAPLRMLITNTKVGRNTKALVAGVSERASRHPDAMAAVFAAVNSISKELSTIIQSPALDDISVTAREEKIEELMEMNQGLLQCMGVSHASIETVLRATMKYKLTSKLTGAGGGGCVLTLLPTCILLVLCHLIKCLAFTFPRTTSLILSLR</sequence>
<dbReference type="Proteomes" id="UP000287651">
    <property type="component" value="Unassembled WGS sequence"/>
</dbReference>
<keyword evidence="18" id="KW-1133">Transmembrane helix</keyword>
<evidence type="ECO:0000256" key="1">
    <source>
        <dbReference type="ARBA" id="ARBA00004496"/>
    </source>
</evidence>
<comment type="similarity">
    <text evidence="2">Belongs to the GHMP kinase family. Mevalonate kinase subfamily.</text>
</comment>
<keyword evidence="11" id="KW-0460">Magnesium</keyword>
<evidence type="ECO:0000259" key="19">
    <source>
        <dbReference type="Pfam" id="PF08544"/>
    </source>
</evidence>
<dbReference type="GO" id="GO:0046872">
    <property type="term" value="F:metal ion binding"/>
    <property type="evidence" value="ECO:0007669"/>
    <property type="project" value="UniProtKB-KW"/>
</dbReference>
<keyword evidence="4" id="KW-0963">Cytoplasm</keyword>
<evidence type="ECO:0000256" key="5">
    <source>
        <dbReference type="ARBA" id="ARBA00022516"/>
    </source>
</evidence>
<dbReference type="PRINTS" id="PR00959">
    <property type="entry name" value="MEVGALKINASE"/>
</dbReference>
<evidence type="ECO:0000256" key="9">
    <source>
        <dbReference type="ARBA" id="ARBA00022777"/>
    </source>
</evidence>
<keyword evidence="6" id="KW-0808">Transferase</keyword>
<evidence type="ECO:0000256" key="13">
    <source>
        <dbReference type="ARBA" id="ARBA00023011"/>
    </source>
</evidence>
<keyword evidence="9" id="KW-0418">Kinase</keyword>
<keyword evidence="12" id="KW-0752">Steroid biosynthesis</keyword>
<accession>A0A427AFE0</accession>
<keyword evidence="8" id="KW-0547">Nucleotide-binding</keyword>
<dbReference type="AlphaFoldDB" id="A0A427AFE0"/>
<dbReference type="Gene3D" id="3.30.230.10">
    <property type="match status" value="1"/>
</dbReference>
<keyword evidence="13" id="KW-0756">Sterol biosynthesis</keyword>
<dbReference type="EC" id="2.7.1.36" evidence="3"/>
<comment type="pathway">
    <text evidence="17">Isoprenoid biosynthesis; isopentenyl diphosphate biosynthesis via mevalonate pathway; isopentenyl diphosphate from (R)-mevalonate: step 1/3.</text>
</comment>
<evidence type="ECO:0000256" key="16">
    <source>
        <dbReference type="ARBA" id="ARBA00023221"/>
    </source>
</evidence>
<dbReference type="InterPro" id="IPR014721">
    <property type="entry name" value="Ribsml_uS5_D2-typ_fold_subgr"/>
</dbReference>
<proteinExistence type="inferred from homology"/>
<name>A0A427AFE0_ENSVE</name>
<keyword evidence="18" id="KW-0812">Transmembrane</keyword>
<keyword evidence="18" id="KW-0472">Membrane</keyword>
<dbReference type="SUPFAM" id="SSF55060">
    <property type="entry name" value="GHMP Kinase, C-terminal domain"/>
    <property type="match status" value="1"/>
</dbReference>
<evidence type="ECO:0000256" key="6">
    <source>
        <dbReference type="ARBA" id="ARBA00022679"/>
    </source>
</evidence>
<feature type="domain" description="GHMP kinase C-terminal" evidence="19">
    <location>
        <begin position="262"/>
        <end position="314"/>
    </location>
</feature>
<dbReference type="InterPro" id="IPR006205">
    <property type="entry name" value="Mev_gal_kin"/>
</dbReference>
<evidence type="ECO:0000256" key="14">
    <source>
        <dbReference type="ARBA" id="ARBA00023098"/>
    </source>
</evidence>
<comment type="caution">
    <text evidence="20">The sequence shown here is derived from an EMBL/GenBank/DDBJ whole genome shotgun (WGS) entry which is preliminary data.</text>
</comment>
<dbReference type="InterPro" id="IPR036554">
    <property type="entry name" value="GHMP_kinase_C_sf"/>
</dbReference>
<reference evidence="20 21" key="1">
    <citation type="journal article" date="2014" name="Agronomy (Basel)">
        <title>A Draft Genome Sequence for Ensete ventricosum, the Drought-Tolerant Tree Against Hunger.</title>
        <authorList>
            <person name="Harrison J."/>
            <person name="Moore K.A."/>
            <person name="Paszkiewicz K."/>
            <person name="Jones T."/>
            <person name="Grant M."/>
            <person name="Ambacheew D."/>
            <person name="Muzemil S."/>
            <person name="Studholme D.J."/>
        </authorList>
    </citation>
    <scope>NUCLEOTIDE SEQUENCE [LARGE SCALE GENOMIC DNA]</scope>
</reference>
<evidence type="ECO:0000256" key="7">
    <source>
        <dbReference type="ARBA" id="ARBA00022723"/>
    </source>
</evidence>
<evidence type="ECO:0000256" key="8">
    <source>
        <dbReference type="ARBA" id="ARBA00022741"/>
    </source>
</evidence>
<dbReference type="GO" id="GO:0016126">
    <property type="term" value="P:sterol biosynthetic process"/>
    <property type="evidence" value="ECO:0007669"/>
    <property type="project" value="UniProtKB-KW"/>
</dbReference>
<feature type="transmembrane region" description="Helical" evidence="18">
    <location>
        <begin position="301"/>
        <end position="322"/>
    </location>
</feature>
<comment type="subcellular location">
    <subcellularLocation>
        <location evidence="1">Cytoplasm</location>
    </subcellularLocation>
</comment>
<dbReference type="PANTHER" id="PTHR43290:SF2">
    <property type="entry name" value="MEVALONATE KINASE"/>
    <property type="match status" value="1"/>
</dbReference>
<keyword evidence="15" id="KW-1207">Sterol metabolism</keyword>
<protein>
    <recommendedName>
        <fullName evidence="3">mevalonate kinase</fullName>
        <ecNumber evidence="3">2.7.1.36</ecNumber>
    </recommendedName>
</protein>
<evidence type="ECO:0000313" key="20">
    <source>
        <dbReference type="EMBL" id="RRT74957.1"/>
    </source>
</evidence>
<keyword evidence="14" id="KW-0443">Lipid metabolism</keyword>
<dbReference type="Gene3D" id="3.30.70.890">
    <property type="entry name" value="GHMP kinase, C-terminal domain"/>
    <property type="match status" value="1"/>
</dbReference>
<dbReference type="InterPro" id="IPR020568">
    <property type="entry name" value="Ribosomal_Su5_D2-typ_SF"/>
</dbReference>
<dbReference type="FunFam" id="3.30.70.890:FF:000003">
    <property type="entry name" value="Mevalonate kinase"/>
    <property type="match status" value="1"/>
</dbReference>
<dbReference type="GO" id="GO:0019287">
    <property type="term" value="P:isopentenyl diphosphate biosynthetic process, mevalonate pathway"/>
    <property type="evidence" value="ECO:0007669"/>
    <property type="project" value="TreeGrafter"/>
</dbReference>
<evidence type="ECO:0000256" key="17">
    <source>
        <dbReference type="ARBA" id="ARBA00029438"/>
    </source>
</evidence>
<feature type="transmembrane region" description="Helical" evidence="18">
    <location>
        <begin position="135"/>
        <end position="152"/>
    </location>
</feature>
<dbReference type="GO" id="GO:0005829">
    <property type="term" value="C:cytosol"/>
    <property type="evidence" value="ECO:0007669"/>
    <property type="project" value="TreeGrafter"/>
</dbReference>
<dbReference type="GO" id="GO:0004496">
    <property type="term" value="F:mevalonate kinase activity"/>
    <property type="evidence" value="ECO:0007669"/>
    <property type="project" value="UniProtKB-EC"/>
</dbReference>
<evidence type="ECO:0000256" key="18">
    <source>
        <dbReference type="SAM" id="Phobius"/>
    </source>
</evidence>
<organism evidence="20 21">
    <name type="scientific">Ensete ventricosum</name>
    <name type="common">Abyssinian banana</name>
    <name type="synonym">Musa ensete</name>
    <dbReference type="NCBI Taxonomy" id="4639"/>
    <lineage>
        <taxon>Eukaryota</taxon>
        <taxon>Viridiplantae</taxon>
        <taxon>Streptophyta</taxon>
        <taxon>Embryophyta</taxon>
        <taxon>Tracheophyta</taxon>
        <taxon>Spermatophyta</taxon>
        <taxon>Magnoliopsida</taxon>
        <taxon>Liliopsida</taxon>
        <taxon>Zingiberales</taxon>
        <taxon>Musaceae</taxon>
        <taxon>Ensete</taxon>
    </lineage>
</organism>
<dbReference type="EMBL" id="AMZH03002626">
    <property type="protein sequence ID" value="RRT74957.1"/>
    <property type="molecule type" value="Genomic_DNA"/>
</dbReference>
<dbReference type="Pfam" id="PF08544">
    <property type="entry name" value="GHMP_kinases_C"/>
    <property type="match status" value="1"/>
</dbReference>
<evidence type="ECO:0000256" key="3">
    <source>
        <dbReference type="ARBA" id="ARBA00012103"/>
    </source>
</evidence>
<evidence type="ECO:0000256" key="4">
    <source>
        <dbReference type="ARBA" id="ARBA00022490"/>
    </source>
</evidence>